<dbReference type="EC" id="4.1.2.17" evidence="4"/>
<dbReference type="PANTHER" id="PTHR22789">
    <property type="entry name" value="FUCULOSE PHOSPHATE ALDOLASE"/>
    <property type="match status" value="1"/>
</dbReference>
<dbReference type="RefSeq" id="WP_175110363.1">
    <property type="nucleotide sequence ID" value="NZ_CADIKF010000009.1"/>
</dbReference>
<keyword evidence="1" id="KW-0479">Metal-binding</keyword>
<evidence type="ECO:0000256" key="1">
    <source>
        <dbReference type="ARBA" id="ARBA00022723"/>
    </source>
</evidence>
<dbReference type="InterPro" id="IPR001303">
    <property type="entry name" value="Aldolase_II/adducin_N"/>
</dbReference>
<dbReference type="SUPFAM" id="SSF53639">
    <property type="entry name" value="AraD/HMP-PK domain-like"/>
    <property type="match status" value="1"/>
</dbReference>
<dbReference type="PANTHER" id="PTHR22789:SF0">
    <property type="entry name" value="3-OXO-TETRONATE 4-PHOSPHATE DECARBOXYLASE-RELATED"/>
    <property type="match status" value="1"/>
</dbReference>
<dbReference type="SMART" id="SM01007">
    <property type="entry name" value="Aldolase_II"/>
    <property type="match status" value="1"/>
</dbReference>
<dbReference type="InterPro" id="IPR036409">
    <property type="entry name" value="Aldolase_II/adducin_N_sf"/>
</dbReference>
<dbReference type="Gene3D" id="3.40.225.10">
    <property type="entry name" value="Class II aldolase/adducin N-terminal domain"/>
    <property type="match status" value="1"/>
</dbReference>
<evidence type="ECO:0000259" key="3">
    <source>
        <dbReference type="SMART" id="SM01007"/>
    </source>
</evidence>
<dbReference type="EMBL" id="CADIKF010000009">
    <property type="protein sequence ID" value="CAB3752955.1"/>
    <property type="molecule type" value="Genomic_DNA"/>
</dbReference>
<proteinExistence type="predicted"/>
<dbReference type="GO" id="GO:0008738">
    <property type="term" value="F:L-fuculose-phosphate aldolase activity"/>
    <property type="evidence" value="ECO:0007669"/>
    <property type="project" value="UniProtKB-EC"/>
</dbReference>
<keyword evidence="5" id="KW-1185">Reference proteome</keyword>
<name>A0A6J5DIT9_9BURK</name>
<dbReference type="InterPro" id="IPR050197">
    <property type="entry name" value="Aldolase_class_II_sugar_metab"/>
</dbReference>
<dbReference type="GO" id="GO:0005829">
    <property type="term" value="C:cytosol"/>
    <property type="evidence" value="ECO:0007669"/>
    <property type="project" value="TreeGrafter"/>
</dbReference>
<dbReference type="Pfam" id="PF00596">
    <property type="entry name" value="Aldolase_II"/>
    <property type="match status" value="1"/>
</dbReference>
<keyword evidence="2 4" id="KW-0456">Lyase</keyword>
<dbReference type="GO" id="GO:0046872">
    <property type="term" value="F:metal ion binding"/>
    <property type="evidence" value="ECO:0007669"/>
    <property type="project" value="UniProtKB-KW"/>
</dbReference>
<sequence length="238" mass="25151">MNGTRTHASGTQSAHEAALRADIVHTACEMERLGVNQGTSGNVSARCGAGLLITPSGVPANALSPDALVWLPFDVEADAPVFAQPHRPSTEWRFHRDILRARSEIGAVVHTHSNAATAIAIHGRDIPAHHYMVAAAGGNSIRCAPYATFGSQALSDYALEALKDRTACLLAHHGVIALGRDLAQALWLANEVEVLAKQYLLASQLGPPPVLSDEAIAEVVRKFSNYGLRRASGDGDGT</sequence>
<accession>A0A6J5DIT9</accession>
<dbReference type="AlphaFoldDB" id="A0A6J5DIT9"/>
<organism evidence="4 5">
    <name type="scientific">Paraburkholderia solisilvae</name>
    <dbReference type="NCBI Taxonomy" id="624376"/>
    <lineage>
        <taxon>Bacteria</taxon>
        <taxon>Pseudomonadati</taxon>
        <taxon>Pseudomonadota</taxon>
        <taxon>Betaproteobacteria</taxon>
        <taxon>Burkholderiales</taxon>
        <taxon>Burkholderiaceae</taxon>
        <taxon>Paraburkholderia</taxon>
    </lineage>
</organism>
<dbReference type="GO" id="GO:0019323">
    <property type="term" value="P:pentose catabolic process"/>
    <property type="evidence" value="ECO:0007669"/>
    <property type="project" value="TreeGrafter"/>
</dbReference>
<gene>
    <name evidence="4" type="primary">fucA_1</name>
    <name evidence="4" type="ORF">LMG29739_01628</name>
</gene>
<dbReference type="Proteomes" id="UP000494329">
    <property type="component" value="Unassembled WGS sequence"/>
</dbReference>
<evidence type="ECO:0000313" key="4">
    <source>
        <dbReference type="EMBL" id="CAB3752955.1"/>
    </source>
</evidence>
<reference evidence="4 5" key="1">
    <citation type="submission" date="2020-04" db="EMBL/GenBank/DDBJ databases">
        <authorList>
            <person name="De Canck E."/>
        </authorList>
    </citation>
    <scope>NUCLEOTIDE SEQUENCE [LARGE SCALE GENOMIC DNA]</scope>
    <source>
        <strain evidence="4 5">LMG 29739</strain>
    </source>
</reference>
<evidence type="ECO:0000256" key="2">
    <source>
        <dbReference type="ARBA" id="ARBA00023239"/>
    </source>
</evidence>
<protein>
    <submittedName>
        <fullName evidence="4">L-fuculose phosphate aldolase</fullName>
        <ecNumber evidence="4">4.1.2.17</ecNumber>
    </submittedName>
</protein>
<evidence type="ECO:0000313" key="5">
    <source>
        <dbReference type="Proteomes" id="UP000494329"/>
    </source>
</evidence>
<feature type="domain" description="Class II aldolase/adducin N-terminal" evidence="3">
    <location>
        <begin position="21"/>
        <end position="200"/>
    </location>
</feature>